<dbReference type="KEGG" id="mhos:CXR34_04225"/>
<reference evidence="4 5" key="1">
    <citation type="submission" date="2017-12" db="EMBL/GenBank/DDBJ databases">
        <title>Isolation and characterization of estrogens degradatiion strain Microbacterium hominis SJTG1.</title>
        <authorList>
            <person name="Xiong W."/>
            <person name="Yin C."/>
            <person name="Zheng D."/>
            <person name="Liang R."/>
        </authorList>
    </citation>
    <scope>NUCLEOTIDE SEQUENCE [LARGE SCALE GENOMIC DNA]</scope>
    <source>
        <strain evidence="4 5">SJTG1</strain>
    </source>
</reference>
<feature type="domain" description="Acb2/Tad1 hairpin" evidence="3">
    <location>
        <begin position="20"/>
        <end position="74"/>
    </location>
</feature>
<proteinExistence type="predicted"/>
<evidence type="ECO:0000313" key="4">
    <source>
        <dbReference type="EMBL" id="AUG28756.1"/>
    </source>
</evidence>
<feature type="region of interest" description="Disordered" evidence="2">
    <location>
        <begin position="1"/>
        <end position="25"/>
    </location>
</feature>
<dbReference type="GO" id="GO:0000166">
    <property type="term" value="F:nucleotide binding"/>
    <property type="evidence" value="ECO:0007669"/>
    <property type="project" value="UniProtKB-KW"/>
</dbReference>
<dbReference type="Pfam" id="PF24729">
    <property type="entry name" value="Acb2_Tad1_hairpin"/>
    <property type="match status" value="1"/>
</dbReference>
<evidence type="ECO:0000256" key="1">
    <source>
        <dbReference type="ARBA" id="ARBA00022741"/>
    </source>
</evidence>
<dbReference type="EMBL" id="CP025299">
    <property type="protein sequence ID" value="AUG28756.1"/>
    <property type="molecule type" value="Genomic_DNA"/>
</dbReference>
<keyword evidence="1" id="KW-0547">Nucleotide-binding</keyword>
<accession>A0A2K9DNM6</accession>
<evidence type="ECO:0000256" key="2">
    <source>
        <dbReference type="SAM" id="MobiDB-lite"/>
    </source>
</evidence>
<dbReference type="AlphaFoldDB" id="A0A2K9DNM6"/>
<protein>
    <recommendedName>
        <fullName evidence="3">Acb2/Tad1 hairpin domain-containing protein</fullName>
    </recommendedName>
</protein>
<evidence type="ECO:0000259" key="3">
    <source>
        <dbReference type="Pfam" id="PF24729"/>
    </source>
</evidence>
<dbReference type="InterPro" id="IPR056098">
    <property type="entry name" value="Acb2/Tad1_hairpin"/>
</dbReference>
<evidence type="ECO:0000313" key="5">
    <source>
        <dbReference type="Proteomes" id="UP000233276"/>
    </source>
</evidence>
<name>A0A2K9DNM6_9MICO</name>
<sequence>MTNSSLPDRARGRFFTATTGQPPTDEQRAAVTAINEAVVLLAVVIEENTPNSRNKSLALTALEDVSMRANRAIFATGPFA</sequence>
<gene>
    <name evidence="4" type="ORF">CXR34_04225</name>
</gene>
<dbReference type="RefSeq" id="WP_101305684.1">
    <property type="nucleotide sequence ID" value="NZ_CP025299.1"/>
</dbReference>
<organism evidence="4 5">
    <name type="scientific">Microbacterium hominis</name>
    <dbReference type="NCBI Taxonomy" id="162426"/>
    <lineage>
        <taxon>Bacteria</taxon>
        <taxon>Bacillati</taxon>
        <taxon>Actinomycetota</taxon>
        <taxon>Actinomycetes</taxon>
        <taxon>Micrococcales</taxon>
        <taxon>Microbacteriaceae</taxon>
        <taxon>Microbacterium</taxon>
    </lineage>
</organism>
<dbReference type="Proteomes" id="UP000233276">
    <property type="component" value="Chromosome"/>
</dbReference>